<dbReference type="InterPro" id="IPR050852">
    <property type="entry name" value="Queuine_tRNA-ribosyltrfase"/>
</dbReference>
<dbReference type="PANTHER" id="PTHR46064:SF1">
    <property type="entry name" value="QUEUINE TRNA-RIBOSYLTRANSFERASE ACCESSORY SUBUNIT 2"/>
    <property type="match status" value="1"/>
</dbReference>
<proteinExistence type="predicted"/>
<name>A0A1Y5I116_OSTTA</name>
<dbReference type="Gene3D" id="3.20.20.105">
    <property type="entry name" value="Queuine tRNA-ribosyltransferase-like"/>
    <property type="match status" value="1"/>
</dbReference>
<reference evidence="2" key="1">
    <citation type="submission" date="2017-04" db="EMBL/GenBank/DDBJ databases">
        <title>Population genomics of picophytoplankton unveils novel chromosome hypervariability.</title>
        <authorList>
            <consortium name="DOE Joint Genome Institute"/>
            <person name="Blanc-Mathieu R."/>
            <person name="Krasovec M."/>
            <person name="Hebrard M."/>
            <person name="Yau S."/>
            <person name="Desgranges E."/>
            <person name="Martin J."/>
            <person name="Schackwitz W."/>
            <person name="Kuo A."/>
            <person name="Salin G."/>
            <person name="Donnadieu C."/>
            <person name="Desdevises Y."/>
            <person name="Sanchez-Ferandin S."/>
            <person name="Moreau H."/>
            <person name="Rivals E."/>
            <person name="Grigoriev I.V."/>
            <person name="Grimsley N."/>
            <person name="Eyre-Walker A."/>
            <person name="Piganeau G."/>
        </authorList>
    </citation>
    <scope>NUCLEOTIDE SEQUENCE [LARGE SCALE GENOMIC DNA]</scope>
    <source>
        <strain evidence="2">RCC 1115</strain>
    </source>
</reference>
<dbReference type="EMBL" id="KZ155839">
    <property type="protein sequence ID" value="OUS41844.1"/>
    <property type="molecule type" value="Genomic_DNA"/>
</dbReference>
<dbReference type="SUPFAM" id="SSF51713">
    <property type="entry name" value="tRNA-guanine transglycosylase"/>
    <property type="match status" value="1"/>
</dbReference>
<feature type="non-terminal residue" evidence="2">
    <location>
        <position position="1"/>
    </location>
</feature>
<accession>A0A1Y5I116</accession>
<organism evidence="2">
    <name type="scientific">Ostreococcus tauri</name>
    <name type="common">Marine green alga</name>
    <dbReference type="NCBI Taxonomy" id="70448"/>
    <lineage>
        <taxon>Eukaryota</taxon>
        <taxon>Viridiplantae</taxon>
        <taxon>Chlorophyta</taxon>
        <taxon>Mamiellophyceae</taxon>
        <taxon>Mamiellales</taxon>
        <taxon>Bathycoccaceae</taxon>
        <taxon>Ostreococcus</taxon>
    </lineage>
</organism>
<dbReference type="Proteomes" id="UP000195557">
    <property type="component" value="Unassembled WGS sequence"/>
</dbReference>
<sequence length="306" mass="33775">VDVRERSKDLAIACETSSGRRWMTCEAHALHARRLGAGCRVALADEHAGWSSESKARECAQRTFELLEESVNGALVGEKIFASLTGGEHVGVRERLGERVRAFVDSNLKAREVVAGYALSGFYAGEDSSTRERCVKASLAHVESDVKKVRYLPGATTIEDVVDNIERGVDIFDATWASETAARGRAFCFPIDASDVDTIAIVDAGASSRAMTGNDAYSLNLWAVAHKTDFVPFLPKSSCACPACKDHTRAYVHHLLQSHEMTADVLLEAHNLYRLCAFFAAARNAMRDSRWDEFARFHREYAKKAR</sequence>
<dbReference type="InterPro" id="IPR002616">
    <property type="entry name" value="tRNA_ribo_trans-like"/>
</dbReference>
<evidence type="ECO:0000313" key="2">
    <source>
        <dbReference type="EMBL" id="OUS41844.1"/>
    </source>
</evidence>
<feature type="domain" description="tRNA-guanine(15) transglycosylase-like" evidence="1">
    <location>
        <begin position="19"/>
        <end position="300"/>
    </location>
</feature>
<evidence type="ECO:0000259" key="1">
    <source>
        <dbReference type="Pfam" id="PF01702"/>
    </source>
</evidence>
<dbReference type="Pfam" id="PF01702">
    <property type="entry name" value="TGT"/>
    <property type="match status" value="1"/>
</dbReference>
<dbReference type="NCBIfam" id="TIGR00449">
    <property type="entry name" value="tgt_general"/>
    <property type="match status" value="1"/>
</dbReference>
<dbReference type="GO" id="GO:0006400">
    <property type="term" value="P:tRNA modification"/>
    <property type="evidence" value="ECO:0007669"/>
    <property type="project" value="InterPro"/>
</dbReference>
<gene>
    <name evidence="2" type="ORF">BE221DRAFT_54047</name>
</gene>
<feature type="non-terminal residue" evidence="2">
    <location>
        <position position="306"/>
    </location>
</feature>
<dbReference type="PANTHER" id="PTHR46064">
    <property type="entry name" value="QUEUINE TRNA-RIBOSYLTRANSFERASE ACCESSORY SUBUNIT 2"/>
    <property type="match status" value="1"/>
</dbReference>
<protein>
    <submittedName>
        <fullName evidence="2">tRNA-guanine(15) transglycosylase-like protein</fullName>
    </submittedName>
</protein>
<dbReference type="AlphaFoldDB" id="A0A1Y5I116"/>
<dbReference type="InterPro" id="IPR036511">
    <property type="entry name" value="TGT-like_sf"/>
</dbReference>
<dbReference type="eggNOG" id="KOG3909">
    <property type="taxonomic scope" value="Eukaryota"/>
</dbReference>